<evidence type="ECO:0000313" key="27">
    <source>
        <dbReference type="Proteomes" id="UP001151287"/>
    </source>
</evidence>
<feature type="transmembrane region" description="Helical" evidence="20">
    <location>
        <begin position="456"/>
        <end position="482"/>
    </location>
</feature>
<feature type="domain" description="Apple" evidence="25">
    <location>
        <begin position="329"/>
        <end position="417"/>
    </location>
</feature>
<evidence type="ECO:0000256" key="9">
    <source>
        <dbReference type="ARBA" id="ARBA00022840"/>
    </source>
</evidence>
<keyword evidence="27" id="KW-1185">Reference proteome</keyword>
<comment type="catalytic activity">
    <reaction evidence="15 17">
        <text>L-threonyl-[protein] + ATP = O-phospho-L-threonyl-[protein] + ADP + H(+)</text>
        <dbReference type="Rhea" id="RHEA:46608"/>
        <dbReference type="Rhea" id="RHEA-COMP:11060"/>
        <dbReference type="Rhea" id="RHEA-COMP:11605"/>
        <dbReference type="ChEBI" id="CHEBI:15378"/>
        <dbReference type="ChEBI" id="CHEBI:30013"/>
        <dbReference type="ChEBI" id="CHEBI:30616"/>
        <dbReference type="ChEBI" id="CHEBI:61977"/>
        <dbReference type="ChEBI" id="CHEBI:456216"/>
        <dbReference type="EC" id="2.7.11.1"/>
    </reaction>
</comment>
<evidence type="ECO:0000256" key="4">
    <source>
        <dbReference type="ARBA" id="ARBA00022679"/>
    </source>
</evidence>
<organism evidence="26 27">
    <name type="scientific">Rhynchospora breviuscula</name>
    <dbReference type="NCBI Taxonomy" id="2022672"/>
    <lineage>
        <taxon>Eukaryota</taxon>
        <taxon>Viridiplantae</taxon>
        <taxon>Streptophyta</taxon>
        <taxon>Embryophyta</taxon>
        <taxon>Tracheophyta</taxon>
        <taxon>Spermatophyta</taxon>
        <taxon>Magnoliopsida</taxon>
        <taxon>Liliopsida</taxon>
        <taxon>Poales</taxon>
        <taxon>Cyperaceae</taxon>
        <taxon>Cyperoideae</taxon>
        <taxon>Rhynchosporeae</taxon>
        <taxon>Rhynchospora</taxon>
    </lineage>
</organism>
<keyword evidence="6 21" id="KW-0732">Signal</keyword>
<evidence type="ECO:0000256" key="16">
    <source>
        <dbReference type="ARBA" id="ARBA00048679"/>
    </source>
</evidence>
<dbReference type="PROSITE" id="PS50927">
    <property type="entry name" value="BULB_LECTIN"/>
    <property type="match status" value="1"/>
</dbReference>
<dbReference type="PIRSF" id="PIRSF000641">
    <property type="entry name" value="SRK"/>
    <property type="match status" value="1"/>
</dbReference>
<evidence type="ECO:0000259" key="22">
    <source>
        <dbReference type="PROSITE" id="PS50011"/>
    </source>
</evidence>
<dbReference type="InterPro" id="IPR008271">
    <property type="entry name" value="Ser/Thr_kinase_AS"/>
</dbReference>
<evidence type="ECO:0000256" key="18">
    <source>
        <dbReference type="PROSITE-ProRule" id="PRU00076"/>
    </source>
</evidence>
<dbReference type="Pfam" id="PF00954">
    <property type="entry name" value="S_locus_glycop"/>
    <property type="match status" value="1"/>
</dbReference>
<keyword evidence="7 17" id="KW-0547">Nucleotide-binding</keyword>
<dbReference type="PROSITE" id="PS50011">
    <property type="entry name" value="PROTEIN_KINASE_DOM"/>
    <property type="match status" value="1"/>
</dbReference>
<keyword evidence="13" id="KW-0675">Receptor</keyword>
<name>A0A9Q0CBS4_9POAL</name>
<dbReference type="Gene3D" id="3.50.4.10">
    <property type="entry name" value="Hepatocyte Growth Factor"/>
    <property type="match status" value="1"/>
</dbReference>
<comment type="caution">
    <text evidence="18">Lacks conserved residue(s) required for the propagation of feature annotation.</text>
</comment>
<keyword evidence="5 20" id="KW-0812">Transmembrane</keyword>
<dbReference type="Gene3D" id="2.90.10.10">
    <property type="entry name" value="Bulb-type lectin domain"/>
    <property type="match status" value="1"/>
</dbReference>
<dbReference type="Gene3D" id="1.10.510.10">
    <property type="entry name" value="Transferase(Phosphotransferase) domain 1"/>
    <property type="match status" value="1"/>
</dbReference>
<dbReference type="GO" id="GO:0004674">
    <property type="term" value="F:protein serine/threonine kinase activity"/>
    <property type="evidence" value="ECO:0007669"/>
    <property type="project" value="UniProtKB-KW"/>
</dbReference>
<dbReference type="CDD" id="cd14066">
    <property type="entry name" value="STKc_IRAK"/>
    <property type="match status" value="1"/>
</dbReference>
<dbReference type="PROSITE" id="PS00108">
    <property type="entry name" value="PROTEIN_KINASE_ST"/>
    <property type="match status" value="1"/>
</dbReference>
<dbReference type="PANTHER" id="PTHR47974:SF4">
    <property type="entry name" value="RECEPTOR-LIKE SERINE_THREONINE-PROTEIN KINASE"/>
    <property type="match status" value="1"/>
</dbReference>
<dbReference type="GO" id="GO:0048544">
    <property type="term" value="P:recognition of pollen"/>
    <property type="evidence" value="ECO:0007669"/>
    <property type="project" value="InterPro"/>
</dbReference>
<dbReference type="CDD" id="cd00028">
    <property type="entry name" value="B_lectin"/>
    <property type="match status" value="1"/>
</dbReference>
<keyword evidence="8 17" id="KW-0418">Kinase</keyword>
<keyword evidence="9 17" id="KW-0067">ATP-binding</keyword>
<dbReference type="SUPFAM" id="SSF51110">
    <property type="entry name" value="alpha-D-mannose-specific plant lectins"/>
    <property type="match status" value="1"/>
</dbReference>
<dbReference type="PROSITE" id="PS00107">
    <property type="entry name" value="PROTEIN_KINASE_ATP"/>
    <property type="match status" value="1"/>
</dbReference>
<reference evidence="26" key="1">
    <citation type="journal article" date="2022" name="Cell">
        <title>Repeat-based holocentromeres influence genome architecture and karyotype evolution.</title>
        <authorList>
            <person name="Hofstatter P.G."/>
            <person name="Thangavel G."/>
            <person name="Lux T."/>
            <person name="Neumann P."/>
            <person name="Vondrak T."/>
            <person name="Novak P."/>
            <person name="Zhang M."/>
            <person name="Costa L."/>
            <person name="Castellani M."/>
            <person name="Scott A."/>
            <person name="Toegelov H."/>
            <person name="Fuchs J."/>
            <person name="Mata-Sucre Y."/>
            <person name="Dias Y."/>
            <person name="Vanzela A.L.L."/>
            <person name="Huettel B."/>
            <person name="Almeida C.C.S."/>
            <person name="Simkova H."/>
            <person name="Souza G."/>
            <person name="Pedrosa-Harand A."/>
            <person name="Macas J."/>
            <person name="Mayer K.F.X."/>
            <person name="Houben A."/>
            <person name="Marques A."/>
        </authorList>
    </citation>
    <scope>NUCLEOTIDE SEQUENCE</scope>
    <source>
        <strain evidence="26">RhyBre1mFocal</strain>
    </source>
</reference>
<accession>A0A9Q0CBS4</accession>
<evidence type="ECO:0000259" key="25">
    <source>
        <dbReference type="PROSITE" id="PS50948"/>
    </source>
</evidence>
<dbReference type="Pfam" id="PF01453">
    <property type="entry name" value="B_lectin"/>
    <property type="match status" value="1"/>
</dbReference>
<dbReference type="GO" id="GO:0016020">
    <property type="term" value="C:membrane"/>
    <property type="evidence" value="ECO:0007669"/>
    <property type="project" value="UniProtKB-SubCell"/>
</dbReference>
<evidence type="ECO:0000256" key="15">
    <source>
        <dbReference type="ARBA" id="ARBA00047899"/>
    </source>
</evidence>
<evidence type="ECO:0000256" key="3">
    <source>
        <dbReference type="ARBA" id="ARBA00022536"/>
    </source>
</evidence>
<feature type="domain" description="Protein kinase" evidence="22">
    <location>
        <begin position="515"/>
        <end position="797"/>
    </location>
</feature>
<dbReference type="Proteomes" id="UP001151287">
    <property type="component" value="Unassembled WGS sequence"/>
</dbReference>
<protein>
    <recommendedName>
        <fullName evidence="17">Receptor-like serine/threonine-protein kinase</fullName>
        <ecNumber evidence="17">2.7.11.1</ecNumber>
    </recommendedName>
</protein>
<dbReference type="InterPro" id="IPR001480">
    <property type="entry name" value="Bulb-type_lectin_dom"/>
</dbReference>
<dbReference type="PROSITE" id="PS50026">
    <property type="entry name" value="EGF_3"/>
    <property type="match status" value="1"/>
</dbReference>
<dbReference type="InterPro" id="IPR000858">
    <property type="entry name" value="S_locus_glycoprot_dom"/>
</dbReference>
<evidence type="ECO:0000256" key="17">
    <source>
        <dbReference type="PIRNR" id="PIRNR000641"/>
    </source>
</evidence>
<evidence type="ECO:0000256" key="6">
    <source>
        <dbReference type="ARBA" id="ARBA00022729"/>
    </source>
</evidence>
<keyword evidence="11 20" id="KW-0472">Membrane</keyword>
<dbReference type="SUPFAM" id="SSF56112">
    <property type="entry name" value="Protein kinase-like (PK-like)"/>
    <property type="match status" value="1"/>
</dbReference>
<keyword evidence="10 20" id="KW-1133">Transmembrane helix</keyword>
<dbReference type="FunFam" id="2.90.10.10:FF:000006">
    <property type="entry name" value="Serine/threonine-protein kinase"/>
    <property type="match status" value="1"/>
</dbReference>
<dbReference type="GO" id="GO:0051707">
    <property type="term" value="P:response to other organism"/>
    <property type="evidence" value="ECO:0007669"/>
    <property type="project" value="UniProtKB-ARBA"/>
</dbReference>
<evidence type="ECO:0000256" key="14">
    <source>
        <dbReference type="ARBA" id="ARBA00023180"/>
    </source>
</evidence>
<proteinExistence type="inferred from homology"/>
<evidence type="ECO:0000256" key="10">
    <source>
        <dbReference type="ARBA" id="ARBA00022989"/>
    </source>
</evidence>
<dbReference type="InterPro" id="IPR011009">
    <property type="entry name" value="Kinase-like_dom_sf"/>
</dbReference>
<keyword evidence="4 17" id="KW-0808">Transferase</keyword>
<dbReference type="FunFam" id="3.30.200.20:FF:000059">
    <property type="entry name" value="S-receptor-like serine/threonine-protein kinase"/>
    <property type="match status" value="1"/>
</dbReference>
<evidence type="ECO:0000313" key="26">
    <source>
        <dbReference type="EMBL" id="KAJ1690815.1"/>
    </source>
</evidence>
<dbReference type="InterPro" id="IPR017441">
    <property type="entry name" value="Protein_kinase_ATP_BS"/>
</dbReference>
<dbReference type="InterPro" id="IPR003609">
    <property type="entry name" value="Pan_app"/>
</dbReference>
<dbReference type="InterPro" id="IPR024171">
    <property type="entry name" value="SRK-like_kinase"/>
</dbReference>
<dbReference type="Pfam" id="PF00024">
    <property type="entry name" value="PAN_1"/>
    <property type="match status" value="1"/>
</dbReference>
<dbReference type="PROSITE" id="PS50948">
    <property type="entry name" value="PAN"/>
    <property type="match status" value="1"/>
</dbReference>
<dbReference type="CDD" id="cd01098">
    <property type="entry name" value="PAN_AP_plant"/>
    <property type="match status" value="1"/>
</dbReference>
<evidence type="ECO:0000256" key="12">
    <source>
        <dbReference type="ARBA" id="ARBA00023157"/>
    </source>
</evidence>
<evidence type="ECO:0000256" key="5">
    <source>
        <dbReference type="ARBA" id="ARBA00022692"/>
    </source>
</evidence>
<evidence type="ECO:0000256" key="8">
    <source>
        <dbReference type="ARBA" id="ARBA00022777"/>
    </source>
</evidence>
<dbReference type="InterPro" id="IPR000742">
    <property type="entry name" value="EGF"/>
</dbReference>
<dbReference type="FunFam" id="1.10.510.10:FF:000302">
    <property type="entry name" value="Serine/threonine-protein kinase"/>
    <property type="match status" value="1"/>
</dbReference>
<evidence type="ECO:0000256" key="21">
    <source>
        <dbReference type="SAM" id="SignalP"/>
    </source>
</evidence>
<evidence type="ECO:0000259" key="23">
    <source>
        <dbReference type="PROSITE" id="PS50026"/>
    </source>
</evidence>
<sequence length="806" mass="90714">MMKVCLFSITLCQLALISLLLLLASNLVATHNYLLTGESLSVEDPSDILKSPSGTFSCGFYNNTPTAFTFSIWFSNSAEKTVVWSANSDLPVYGLRSSVLFNKDGYLILKNYEGEVIWSTNTHSSSTHRAELLDTGNLVIMDIGNNSLWQSFASPTDTLLPNQHITTNSKLTSGFRGLFSDYYRLSFEDSYLLSLKYVQSKISSIYWYNKNFSVLGMLDDGTLPFITTKCGVLDQNGIFLSSDGLRFEASDLGKGVWRRLTLDPDGNLRLYSLSEEEGTWSVSWMALTNPCDIHGFCGMNGICAYAPTPTCTCPPGYQMSDPSNWSKGCRRTFQFNLSNTSLNQAWFWPLPGSGYWGSPIRVDKSSSLENCKDLCSGDSSCQAVQFENPNGHCYLMASFFNGKFPQGNRSDIYLKLSMSVKGEEASISYLSHPICSTTAREVTVDLQQQSNSRREIWVYFYGFIIAVFVVEAVFISSGYWFIVREHKPSKIEEGYKRISNQFRRYSYKELEMATGKFKDVVGRGGSGIVYKGVLDDQRVIAVKKLEDASFGEEEFQAELSVIRRIYHKNLVRVWGFCSEQSYPILVYEFLENGSLDKVLFSANFVLGWRQRYKIALGVARGLAYLHHECLEWVLHCDVKPENILLGKDFKPQITDFGLAKLLNRGGENPNFSRIRGTRGYIAPEWACGLPITSKVDVYSYGVLLIELVMGVRVSDWILNSCKVEVEMGLNGLVMVLKEKSKSHEPYWVADFADSRLRGQFSFSQAAAMVKLAMDCLGEDRNKRPSMSSVVQILHSLDLNANSKKYR</sequence>
<evidence type="ECO:0000256" key="19">
    <source>
        <dbReference type="PROSITE-ProRule" id="PRU10141"/>
    </source>
</evidence>
<gene>
    <name evidence="26" type="ORF">LUZ63_014970</name>
</gene>
<keyword evidence="14" id="KW-0325">Glycoprotein</keyword>
<keyword evidence="3 18" id="KW-0245">EGF-like domain</keyword>
<evidence type="ECO:0000256" key="11">
    <source>
        <dbReference type="ARBA" id="ARBA00023136"/>
    </source>
</evidence>
<evidence type="ECO:0000256" key="7">
    <source>
        <dbReference type="ARBA" id="ARBA00022741"/>
    </source>
</evidence>
<feature type="chain" id="PRO_5040393746" description="Receptor-like serine/threonine-protein kinase" evidence="21">
    <location>
        <begin position="31"/>
        <end position="806"/>
    </location>
</feature>
<feature type="domain" description="Bulb-type lectin" evidence="24">
    <location>
        <begin position="25"/>
        <end position="153"/>
    </location>
</feature>
<evidence type="ECO:0000259" key="24">
    <source>
        <dbReference type="PROSITE" id="PS50927"/>
    </source>
</evidence>
<dbReference type="EC" id="2.7.11.1" evidence="17"/>
<keyword evidence="2 17" id="KW-0723">Serine/threonine-protein kinase</keyword>
<dbReference type="InterPro" id="IPR000719">
    <property type="entry name" value="Prot_kinase_dom"/>
</dbReference>
<comment type="subcellular location">
    <subcellularLocation>
        <location evidence="1">Membrane</location>
        <topology evidence="1">Single-pass type I membrane protein</topology>
    </subcellularLocation>
</comment>
<feature type="binding site" evidence="19">
    <location>
        <position position="544"/>
    </location>
    <ligand>
        <name>ATP</name>
        <dbReference type="ChEBI" id="CHEBI:30616"/>
    </ligand>
</feature>
<feature type="domain" description="EGF-like" evidence="23">
    <location>
        <begin position="287"/>
        <end position="323"/>
    </location>
</feature>
<evidence type="ECO:0000256" key="2">
    <source>
        <dbReference type="ARBA" id="ARBA00022527"/>
    </source>
</evidence>
<dbReference type="Gene3D" id="3.30.200.20">
    <property type="entry name" value="Phosphorylase Kinase, domain 1"/>
    <property type="match status" value="1"/>
</dbReference>
<dbReference type="GO" id="GO:0005524">
    <property type="term" value="F:ATP binding"/>
    <property type="evidence" value="ECO:0007669"/>
    <property type="project" value="UniProtKB-UniRule"/>
</dbReference>
<dbReference type="AlphaFoldDB" id="A0A9Q0CBS4"/>
<dbReference type="PANTHER" id="PTHR47974">
    <property type="entry name" value="OS07G0415500 PROTEIN"/>
    <property type="match status" value="1"/>
</dbReference>
<dbReference type="Pfam" id="PF00069">
    <property type="entry name" value="Pkinase"/>
    <property type="match status" value="1"/>
</dbReference>
<dbReference type="InterPro" id="IPR036426">
    <property type="entry name" value="Bulb-type_lectin_dom_sf"/>
</dbReference>
<comment type="caution">
    <text evidence="26">The sequence shown here is derived from an EMBL/GenBank/DDBJ whole genome shotgun (WGS) entry which is preliminary data.</text>
</comment>
<dbReference type="EMBL" id="JAMQYH010000004">
    <property type="protein sequence ID" value="KAJ1690815.1"/>
    <property type="molecule type" value="Genomic_DNA"/>
</dbReference>
<comment type="catalytic activity">
    <reaction evidence="16 17">
        <text>L-seryl-[protein] + ATP = O-phospho-L-seryl-[protein] + ADP + H(+)</text>
        <dbReference type="Rhea" id="RHEA:17989"/>
        <dbReference type="Rhea" id="RHEA-COMP:9863"/>
        <dbReference type="Rhea" id="RHEA-COMP:11604"/>
        <dbReference type="ChEBI" id="CHEBI:15378"/>
        <dbReference type="ChEBI" id="CHEBI:29999"/>
        <dbReference type="ChEBI" id="CHEBI:30616"/>
        <dbReference type="ChEBI" id="CHEBI:83421"/>
        <dbReference type="ChEBI" id="CHEBI:456216"/>
        <dbReference type="EC" id="2.7.11.1"/>
    </reaction>
</comment>
<keyword evidence="12" id="KW-1015">Disulfide bond</keyword>
<evidence type="ECO:0000256" key="20">
    <source>
        <dbReference type="SAM" id="Phobius"/>
    </source>
</evidence>
<evidence type="ECO:0000256" key="1">
    <source>
        <dbReference type="ARBA" id="ARBA00004479"/>
    </source>
</evidence>
<feature type="signal peptide" evidence="21">
    <location>
        <begin position="1"/>
        <end position="30"/>
    </location>
</feature>
<dbReference type="SMART" id="SM00220">
    <property type="entry name" value="S_TKc"/>
    <property type="match status" value="1"/>
</dbReference>
<dbReference type="CDD" id="cd00053">
    <property type="entry name" value="EGF"/>
    <property type="match status" value="1"/>
</dbReference>
<comment type="similarity">
    <text evidence="17">Belongs to the protein kinase superfamily. Ser/Thr protein kinase family.</text>
</comment>
<dbReference type="OrthoDB" id="605052at2759"/>
<evidence type="ECO:0000256" key="13">
    <source>
        <dbReference type="ARBA" id="ARBA00023170"/>
    </source>
</evidence>
<dbReference type="SMART" id="SM00108">
    <property type="entry name" value="B_lectin"/>
    <property type="match status" value="1"/>
</dbReference>